<evidence type="ECO:0000313" key="6">
    <source>
        <dbReference type="EMBL" id="QBM28865.1"/>
    </source>
</evidence>
<keyword evidence="3 4" id="KW-0732">Signal</keyword>
<dbReference type="Pfam" id="PF09084">
    <property type="entry name" value="NMT1"/>
    <property type="match status" value="1"/>
</dbReference>
<evidence type="ECO:0000259" key="5">
    <source>
        <dbReference type="Pfam" id="PF09084"/>
    </source>
</evidence>
<dbReference type="Gene3D" id="3.40.190.10">
    <property type="entry name" value="Periplasmic binding protein-like II"/>
    <property type="match status" value="2"/>
</dbReference>
<dbReference type="GO" id="GO:0042597">
    <property type="term" value="C:periplasmic space"/>
    <property type="evidence" value="ECO:0007669"/>
    <property type="project" value="UniProtKB-SubCell"/>
</dbReference>
<keyword evidence="7" id="KW-1185">Reference proteome</keyword>
<protein>
    <submittedName>
        <fullName evidence="6">NMT1/THI5 like protein</fullName>
    </submittedName>
</protein>
<evidence type="ECO:0000256" key="2">
    <source>
        <dbReference type="ARBA" id="ARBA00010742"/>
    </source>
</evidence>
<feature type="domain" description="SsuA/THI5-like" evidence="5">
    <location>
        <begin position="57"/>
        <end position="211"/>
    </location>
</feature>
<dbReference type="EMBL" id="CP037867">
    <property type="protein sequence ID" value="QBM28865.1"/>
    <property type="molecule type" value="Genomic_DNA"/>
</dbReference>
<dbReference type="AlphaFoldDB" id="A0A4P6X236"/>
<dbReference type="SUPFAM" id="SSF53850">
    <property type="entry name" value="Periplasmic binding protein-like II"/>
    <property type="match status" value="1"/>
</dbReference>
<dbReference type="GO" id="GO:0042918">
    <property type="term" value="P:alkanesulfonate transmembrane transport"/>
    <property type="evidence" value="ECO:0007669"/>
    <property type="project" value="TreeGrafter"/>
</dbReference>
<proteinExistence type="inferred from homology"/>
<dbReference type="PANTHER" id="PTHR30024">
    <property type="entry name" value="ALIPHATIC SULFONATES-BINDING PROTEIN-RELATED"/>
    <property type="match status" value="1"/>
</dbReference>
<comment type="similarity">
    <text evidence="2">Belongs to the bacterial solute-binding protein SsuA/TauA family.</text>
</comment>
<evidence type="ECO:0000313" key="7">
    <source>
        <dbReference type="Proteomes" id="UP000293912"/>
    </source>
</evidence>
<sequence length="354" mass="38001" precursor="true">MWNRREWLRSWASALPMVAGLPAAMAQGSAKLQSQPSRAPFGRVVLAVENRAAFCYLPLTIADRMGYFAAEGLDVQVRDLMEPGTALQALLSGSAQVLSGPYSTSVALRARGKSYPSIVLQGRAPQLVLGVSHKTLAGFRNIEDLRGRKVLVPSLGSGAHRMVLMLMAAGRLGAETVDFVPVASPTAALANFRNGLVDAICYTDPVITQLEQDSALRLVADTRTVRGNADVFGGPMPAGCLSVAADYLGTHRDECQALVHGLVHALKWLQTAGLSDINKVVPESYFQGDRALYLAAFSRAREAWSPDGLMPDAGPATMARVMSRFDTASPLRQVDLSQTFTNDMALKAKARFKA</sequence>
<dbReference type="PANTHER" id="PTHR30024:SF47">
    <property type="entry name" value="TAURINE-BINDING PERIPLASMIC PROTEIN"/>
    <property type="match status" value="1"/>
</dbReference>
<reference evidence="6 7" key="1">
    <citation type="submission" date="2019-03" db="EMBL/GenBank/DDBJ databases">
        <authorList>
            <person name="Sebastian G."/>
            <person name="Baumann P."/>
            <person name="Ruckert C."/>
            <person name="Kalinowski J."/>
            <person name="Nebel B."/>
            <person name="Takors R."/>
            <person name="Blombach B."/>
        </authorList>
    </citation>
    <scope>NUCLEOTIDE SEQUENCE [LARGE SCALE GENOMIC DNA]</scope>
    <source>
        <strain evidence="6 7">DSM 1084</strain>
    </source>
</reference>
<evidence type="ECO:0000256" key="4">
    <source>
        <dbReference type="SAM" id="SignalP"/>
    </source>
</evidence>
<dbReference type="InterPro" id="IPR015168">
    <property type="entry name" value="SsuA/THI5"/>
</dbReference>
<dbReference type="RefSeq" id="WP_079365742.1">
    <property type="nucleotide sequence ID" value="NZ_CP037867.1"/>
</dbReference>
<dbReference type="Proteomes" id="UP000293912">
    <property type="component" value="Chromosome"/>
</dbReference>
<feature type="chain" id="PRO_5020548614" evidence="4">
    <location>
        <begin position="27"/>
        <end position="354"/>
    </location>
</feature>
<organism evidence="6 7">
    <name type="scientific">Hydrogenophaga pseudoflava</name>
    <name type="common">Pseudomonas carboxydoflava</name>
    <dbReference type="NCBI Taxonomy" id="47421"/>
    <lineage>
        <taxon>Bacteria</taxon>
        <taxon>Pseudomonadati</taxon>
        <taxon>Pseudomonadota</taxon>
        <taxon>Betaproteobacteria</taxon>
        <taxon>Burkholderiales</taxon>
        <taxon>Comamonadaceae</taxon>
        <taxon>Hydrogenophaga</taxon>
    </lineage>
</organism>
<name>A0A4P6X236_HYDPS</name>
<feature type="signal peptide" evidence="4">
    <location>
        <begin position="1"/>
        <end position="26"/>
    </location>
</feature>
<comment type="subcellular location">
    <subcellularLocation>
        <location evidence="1">Periplasm</location>
    </subcellularLocation>
</comment>
<dbReference type="KEGG" id="hpse:HPF_14280"/>
<gene>
    <name evidence="6" type="ORF">HPF_14280</name>
</gene>
<accession>A0A4P6X236</accession>
<evidence type="ECO:0000256" key="3">
    <source>
        <dbReference type="ARBA" id="ARBA00022729"/>
    </source>
</evidence>
<evidence type="ECO:0000256" key="1">
    <source>
        <dbReference type="ARBA" id="ARBA00004418"/>
    </source>
</evidence>